<evidence type="ECO:0000256" key="1">
    <source>
        <dbReference type="ARBA" id="ARBA00006349"/>
    </source>
</evidence>
<dbReference type="Proteomes" id="UP000030755">
    <property type="component" value="Unassembled WGS sequence"/>
</dbReference>
<evidence type="ECO:0000313" key="2">
    <source>
        <dbReference type="EMBL" id="EPZ32141.1"/>
    </source>
</evidence>
<dbReference type="HOGENOM" id="CLU_2962160_0_0_1"/>
<dbReference type="GO" id="GO:0070370">
    <property type="term" value="P:cellular heat acclimation"/>
    <property type="evidence" value="ECO:0007669"/>
    <property type="project" value="TreeGrafter"/>
</dbReference>
<evidence type="ECO:0000313" key="4">
    <source>
        <dbReference type="Proteomes" id="UP000030755"/>
    </source>
</evidence>
<keyword evidence="4" id="KW-1185">Reference proteome</keyword>
<dbReference type="EMBL" id="ML007652">
    <property type="protein sequence ID" value="RKP15806.1"/>
    <property type="molecule type" value="Genomic_DNA"/>
</dbReference>
<evidence type="ECO:0000313" key="5">
    <source>
        <dbReference type="Proteomes" id="UP000281549"/>
    </source>
</evidence>
<dbReference type="GO" id="GO:0005634">
    <property type="term" value="C:nucleus"/>
    <property type="evidence" value="ECO:0007669"/>
    <property type="project" value="TreeGrafter"/>
</dbReference>
<name>A0A075APR3_ROZAC</name>
<dbReference type="AlphaFoldDB" id="A0A075APR3"/>
<dbReference type="GO" id="GO:0003714">
    <property type="term" value="F:transcription corepressor activity"/>
    <property type="evidence" value="ECO:0007669"/>
    <property type="project" value="InterPro"/>
</dbReference>
<dbReference type="EMBL" id="KE561178">
    <property type="protein sequence ID" value="EPZ32141.1"/>
    <property type="molecule type" value="Genomic_DNA"/>
</dbReference>
<dbReference type="Pfam" id="PF06825">
    <property type="entry name" value="HSBP1"/>
    <property type="match status" value="1"/>
</dbReference>
<dbReference type="Gene3D" id="1.20.5.430">
    <property type="match status" value="1"/>
</dbReference>
<dbReference type="GO" id="GO:0005829">
    <property type="term" value="C:cytosol"/>
    <property type="evidence" value="ECO:0007669"/>
    <property type="project" value="TreeGrafter"/>
</dbReference>
<reference evidence="5" key="2">
    <citation type="journal article" date="2018" name="Nat. Microbiol.">
        <title>Leveraging single-cell genomics to expand the fungal tree of life.</title>
        <authorList>
            <person name="Ahrendt S.R."/>
            <person name="Quandt C.A."/>
            <person name="Ciobanu D."/>
            <person name="Clum A."/>
            <person name="Salamov A."/>
            <person name="Andreopoulos B."/>
            <person name="Cheng J.F."/>
            <person name="Woyke T."/>
            <person name="Pelin A."/>
            <person name="Henrissat B."/>
            <person name="Reynolds N.K."/>
            <person name="Benny G.L."/>
            <person name="Smith M.E."/>
            <person name="James T.Y."/>
            <person name="Grigoriev I.V."/>
        </authorList>
    </citation>
    <scope>NUCLEOTIDE SEQUENCE [LARGE SCALE GENOMIC DNA]</scope>
    <source>
        <strain evidence="5">CSF55</strain>
    </source>
</reference>
<gene>
    <name evidence="2" type="ORF">O9G_005388</name>
    <name evidence="3" type="ORF">ROZALSC1DRAFT_31964</name>
</gene>
<reference evidence="3" key="3">
    <citation type="submission" date="2018-08" db="EMBL/GenBank/DDBJ databases">
        <title>Leveraging single-cell genomics to expand the Fungal Tree of Life.</title>
        <authorList>
            <consortium name="DOE Joint Genome Institute"/>
            <person name="Ahrendt S.R."/>
            <person name="Quandt C.A."/>
            <person name="Ciobanu D."/>
            <person name="Clum A."/>
            <person name="Salamov A."/>
            <person name="Andreopoulos B."/>
            <person name="Cheng J.-F."/>
            <person name="Woyke T."/>
            <person name="Pelin A."/>
            <person name="Henrissat B."/>
            <person name="Reynolds N."/>
            <person name="Benny G.L."/>
            <person name="Smith M.E."/>
            <person name="James T.Y."/>
            <person name="Grigoriev I.V."/>
        </authorList>
    </citation>
    <scope>NUCLEOTIDE SEQUENCE</scope>
    <source>
        <strain evidence="3">CSF55</strain>
    </source>
</reference>
<evidence type="ECO:0000313" key="3">
    <source>
        <dbReference type="EMBL" id="RKP15806.1"/>
    </source>
</evidence>
<dbReference type="InterPro" id="IPR009643">
    <property type="entry name" value="HS1-bd"/>
</dbReference>
<comment type="similarity">
    <text evidence="1">Belongs to the HSBP1 family.</text>
</comment>
<dbReference type="OrthoDB" id="4159489at2759"/>
<protein>
    <submittedName>
        <fullName evidence="2">Uncharacterized protein</fullName>
    </submittedName>
</protein>
<dbReference type="Proteomes" id="UP000281549">
    <property type="component" value="Unassembled WGS sequence"/>
</dbReference>
<dbReference type="PANTHER" id="PTHR19424">
    <property type="entry name" value="HEAT SHOCK FACTOR BINDING PROTEIN 1"/>
    <property type="match status" value="1"/>
</dbReference>
<accession>A0A075APR3</accession>
<proteinExistence type="inferred from homology"/>
<reference evidence="2 4" key="1">
    <citation type="journal article" date="2013" name="Curr. Biol.">
        <title>Shared signatures of parasitism and phylogenomics unite Cryptomycota and microsporidia.</title>
        <authorList>
            <person name="James T.Y."/>
            <person name="Pelin A."/>
            <person name="Bonen L."/>
            <person name="Ahrendt S."/>
            <person name="Sain D."/>
            <person name="Corradi N."/>
            <person name="Stajich J.E."/>
        </authorList>
    </citation>
    <scope>NUCLEOTIDE SEQUENCE [LARGE SCALE GENOMIC DNA]</scope>
    <source>
        <strain evidence="2">CSF55</strain>
        <strain evidence="2">CSF55</strain>
    </source>
</reference>
<sequence>METETVSPDEQPTNVESLLVDLEEKFSAASNQILAKIDEMIGRMDDLEKSVNDLVADDK</sequence>
<organism evidence="2 4">
    <name type="scientific">Rozella allomycis (strain CSF55)</name>
    <dbReference type="NCBI Taxonomy" id="988480"/>
    <lineage>
        <taxon>Eukaryota</taxon>
        <taxon>Fungi</taxon>
        <taxon>Fungi incertae sedis</taxon>
        <taxon>Cryptomycota</taxon>
        <taxon>Cryptomycota incertae sedis</taxon>
        <taxon>Rozella</taxon>
    </lineage>
</organism>
<dbReference type="PANTHER" id="PTHR19424:SF0">
    <property type="entry name" value="HEAT SHOCK FACTOR BINDING PROTEIN 1"/>
    <property type="match status" value="1"/>
</dbReference>